<keyword evidence="3" id="KW-1185">Reference proteome</keyword>
<dbReference type="EMBL" id="JBHTIC010000005">
    <property type="protein sequence ID" value="MFD0761059.1"/>
    <property type="molecule type" value="Genomic_DNA"/>
</dbReference>
<gene>
    <name evidence="2" type="ORF">ACFQZW_03105</name>
</gene>
<dbReference type="InterPro" id="IPR025380">
    <property type="entry name" value="DUF4369"/>
</dbReference>
<name>A0ABW2Z539_9FLAO</name>
<evidence type="ECO:0000313" key="2">
    <source>
        <dbReference type="EMBL" id="MFD0761059.1"/>
    </source>
</evidence>
<evidence type="ECO:0000259" key="1">
    <source>
        <dbReference type="Pfam" id="PF14289"/>
    </source>
</evidence>
<dbReference type="PROSITE" id="PS51257">
    <property type="entry name" value="PROKAR_LIPOPROTEIN"/>
    <property type="match status" value="1"/>
</dbReference>
<reference evidence="3" key="1">
    <citation type="journal article" date="2019" name="Int. J. Syst. Evol. Microbiol.">
        <title>The Global Catalogue of Microorganisms (GCM) 10K type strain sequencing project: providing services to taxonomists for standard genome sequencing and annotation.</title>
        <authorList>
            <consortium name="The Broad Institute Genomics Platform"/>
            <consortium name="The Broad Institute Genome Sequencing Center for Infectious Disease"/>
            <person name="Wu L."/>
            <person name="Ma J."/>
        </authorList>
    </citation>
    <scope>NUCLEOTIDE SEQUENCE [LARGE SCALE GENOMIC DNA]</scope>
    <source>
        <strain evidence="3">CCUG 60022</strain>
    </source>
</reference>
<evidence type="ECO:0000313" key="3">
    <source>
        <dbReference type="Proteomes" id="UP001597032"/>
    </source>
</evidence>
<dbReference type="RefSeq" id="WP_372801093.1">
    <property type="nucleotide sequence ID" value="NZ_JBHTIC010000005.1"/>
</dbReference>
<protein>
    <submittedName>
        <fullName evidence="2">DUF4369 domain-containing protein</fullName>
    </submittedName>
</protein>
<sequence>MKKLLSYLIIGLFLFSCTTKKEGSLIVKGNIAGLKKGTLYLQKYVDTLLVAVDSVQLNGNENFILTDEIEHPEIYFISLDKITDERISFFAEKGEITVTSKLSKFTLGAKITGSKTQDLLEEYKAMIQKFNGKQLDLIKENFEASKNNDTAKLAEIDAQNNNLLKRKYYFTTNFAVSHGESEVAPYIALTELYNANIKLLDTINNSLSNKVKKSKYGLELNEFIKNIKKTEQ</sequence>
<comment type="caution">
    <text evidence="2">The sequence shown here is derived from an EMBL/GenBank/DDBJ whole genome shotgun (WGS) entry which is preliminary data.</text>
</comment>
<accession>A0ABW2Z539</accession>
<dbReference type="Pfam" id="PF14289">
    <property type="entry name" value="DUF4369"/>
    <property type="match status" value="1"/>
</dbReference>
<organism evidence="2 3">
    <name type="scientific">Lutibacter aestuarii</name>
    <dbReference type="NCBI Taxonomy" id="861111"/>
    <lineage>
        <taxon>Bacteria</taxon>
        <taxon>Pseudomonadati</taxon>
        <taxon>Bacteroidota</taxon>
        <taxon>Flavobacteriia</taxon>
        <taxon>Flavobacteriales</taxon>
        <taxon>Flavobacteriaceae</taxon>
        <taxon>Lutibacter</taxon>
    </lineage>
</organism>
<dbReference type="Proteomes" id="UP001597032">
    <property type="component" value="Unassembled WGS sequence"/>
</dbReference>
<proteinExistence type="predicted"/>
<feature type="domain" description="DUF4369" evidence="1">
    <location>
        <begin position="27"/>
        <end position="120"/>
    </location>
</feature>